<sequence length="495" mass="55095">MATSADPKIVIIGCGVSGIAAAHRLVKAGYGHVRILEATGRSGGRIKTATLGSTITEIGAAYIHGPSEENPLFCLSRDYDLLPPEALTSKNQAVDVDEDPPLVPNWFSSSGQRLSAESMEPAEELFREILDNTSQFQNRKNTSWESVGHFMRTKAQNQAAGRWKDEDETTRQLLLSAFSTMLKFECCGSATHSMDDIDLAGFSMYKSLRGVDCTLPRGFERLIENLMSELPSDLVTYNCPVSCVHWSNTECGSSPVTVECENGERISADHVIVTVPLGYLKKHHSSLFYPPLPAHKLKSIETLGFGTCDKIFVEFESPWWDADCEIIYLVWEDEETVSDQVSDVSESWIRKLVTFTVHKPSETGSHVLCGWICGHEAEYMETLPEEEVTESITNLVRTFTGNDTITPKRILCSRWFTDPWTYGSYCHPAIGCTAKDLKNMMEPLPSQETLSQPLQVLFAGEATHPCFYSTVHGAIITGWREADRLITHYWASVSP</sequence>
<dbReference type="InterPro" id="IPR050281">
    <property type="entry name" value="Flavin_monoamine_oxidase"/>
</dbReference>
<evidence type="ECO:0000259" key="8">
    <source>
        <dbReference type="Pfam" id="PF01593"/>
    </source>
</evidence>
<dbReference type="STRING" id="303518.ENSPNYP00000013589"/>
<feature type="domain" description="Amine oxidase" evidence="8">
    <location>
        <begin position="16"/>
        <end position="486"/>
    </location>
</feature>
<dbReference type="Pfam" id="PF01593">
    <property type="entry name" value="Amino_oxidase"/>
    <property type="match status" value="1"/>
</dbReference>
<dbReference type="GO" id="GO:0046592">
    <property type="term" value="F:polyamine oxidase activity"/>
    <property type="evidence" value="ECO:0007669"/>
    <property type="project" value="TreeGrafter"/>
</dbReference>
<keyword evidence="4" id="KW-0963">Cytoplasm</keyword>
<evidence type="ECO:0000313" key="10">
    <source>
        <dbReference type="Proteomes" id="UP000695023"/>
    </source>
</evidence>
<keyword evidence="7" id="KW-0560">Oxidoreductase</keyword>
<dbReference type="Proteomes" id="UP000695023">
    <property type="component" value="Unplaced"/>
</dbReference>
<dbReference type="SUPFAM" id="SSF51905">
    <property type="entry name" value="FAD/NAD(P)-binding domain"/>
    <property type="match status" value="1"/>
</dbReference>
<keyword evidence="5" id="KW-0285">Flavoprotein</keyword>
<protein>
    <submittedName>
        <fullName evidence="9 11">Peroxisomal N(1)-acetyl-spermine/spermidine oxidase-like</fullName>
    </submittedName>
</protein>
<dbReference type="InterPro" id="IPR002937">
    <property type="entry name" value="Amino_oxidase"/>
</dbReference>
<reference evidence="11" key="2">
    <citation type="submission" date="2025-04" db="UniProtKB">
        <authorList>
            <consortium name="RefSeq"/>
        </authorList>
    </citation>
    <scope>IDENTIFICATION</scope>
</reference>
<dbReference type="Gene3D" id="3.50.50.60">
    <property type="entry name" value="FAD/NAD(P)-binding domain"/>
    <property type="match status" value="1"/>
</dbReference>
<dbReference type="OrthoDB" id="2019015at2759"/>
<dbReference type="GeneTree" id="ENSGT00940000158274"/>
<keyword evidence="6" id="KW-0274">FAD</keyword>
<dbReference type="PANTHER" id="PTHR10742">
    <property type="entry name" value="FLAVIN MONOAMINE OXIDASE"/>
    <property type="match status" value="1"/>
</dbReference>
<keyword evidence="10" id="KW-1185">Reference proteome</keyword>
<evidence type="ECO:0000256" key="5">
    <source>
        <dbReference type="ARBA" id="ARBA00022630"/>
    </source>
</evidence>
<dbReference type="SUPFAM" id="SSF54373">
    <property type="entry name" value="FAD-linked reductases, C-terminal domain"/>
    <property type="match status" value="1"/>
</dbReference>
<dbReference type="GO" id="GO:0046203">
    <property type="term" value="P:spermidine catabolic process"/>
    <property type="evidence" value="ECO:0007669"/>
    <property type="project" value="TreeGrafter"/>
</dbReference>
<reference evidence="9" key="1">
    <citation type="submission" date="2023-09" db="UniProtKB">
        <authorList>
            <consortium name="Ensembl"/>
        </authorList>
    </citation>
    <scope>IDENTIFICATION</scope>
</reference>
<evidence type="ECO:0000256" key="6">
    <source>
        <dbReference type="ARBA" id="ARBA00022827"/>
    </source>
</evidence>
<dbReference type="PANTHER" id="PTHR10742:SF405">
    <property type="entry name" value="PEROXISOMAL N(1)-ACETYL-SPERMINE_SPERMIDINE OXIDASE"/>
    <property type="match status" value="1"/>
</dbReference>
<dbReference type="RefSeq" id="XP_005743970.1">
    <property type="nucleotide sequence ID" value="XM_005743913.1"/>
</dbReference>
<evidence type="ECO:0000313" key="11">
    <source>
        <dbReference type="RefSeq" id="XP_005743970.1"/>
    </source>
</evidence>
<comment type="cofactor">
    <cofactor evidence="1">
        <name>FAD</name>
        <dbReference type="ChEBI" id="CHEBI:57692"/>
    </cofactor>
</comment>
<dbReference type="Gene3D" id="3.90.660.10">
    <property type="match status" value="1"/>
</dbReference>
<dbReference type="GeneID" id="102209965"/>
<accession>A0A3B4FV21</accession>
<comment type="subcellular location">
    <subcellularLocation>
        <location evidence="2">Cytoplasm</location>
    </subcellularLocation>
</comment>
<evidence type="ECO:0000313" key="9">
    <source>
        <dbReference type="Ensembl" id="ENSPNYP00000013589.1"/>
    </source>
</evidence>
<evidence type="ECO:0000256" key="3">
    <source>
        <dbReference type="ARBA" id="ARBA00005995"/>
    </source>
</evidence>
<evidence type="ECO:0000256" key="4">
    <source>
        <dbReference type="ARBA" id="ARBA00022490"/>
    </source>
</evidence>
<dbReference type="InterPro" id="IPR036188">
    <property type="entry name" value="FAD/NAD-bd_sf"/>
</dbReference>
<comment type="similarity">
    <text evidence="3">Belongs to the flavin monoamine oxidase family.</text>
</comment>
<organism evidence="9">
    <name type="scientific">Pundamilia nyererei</name>
    <dbReference type="NCBI Taxonomy" id="303518"/>
    <lineage>
        <taxon>Eukaryota</taxon>
        <taxon>Metazoa</taxon>
        <taxon>Chordata</taxon>
        <taxon>Craniata</taxon>
        <taxon>Vertebrata</taxon>
        <taxon>Euteleostomi</taxon>
        <taxon>Actinopterygii</taxon>
        <taxon>Neopterygii</taxon>
        <taxon>Teleostei</taxon>
        <taxon>Neoteleostei</taxon>
        <taxon>Acanthomorphata</taxon>
        <taxon>Ovalentaria</taxon>
        <taxon>Cichlomorphae</taxon>
        <taxon>Cichliformes</taxon>
        <taxon>Cichlidae</taxon>
        <taxon>African cichlids</taxon>
        <taxon>Pseudocrenilabrinae</taxon>
        <taxon>Haplochromini</taxon>
        <taxon>Pundamilia</taxon>
    </lineage>
</organism>
<proteinExistence type="inferred from homology"/>
<evidence type="ECO:0000256" key="2">
    <source>
        <dbReference type="ARBA" id="ARBA00004496"/>
    </source>
</evidence>
<dbReference type="Ensembl" id="ENSPNYT00000013923.1">
    <property type="protein sequence ID" value="ENSPNYP00000013589.1"/>
    <property type="gene ID" value="ENSPNYG00000010310.1"/>
</dbReference>
<dbReference type="AlphaFoldDB" id="A0A3B4FV21"/>
<evidence type="ECO:0000256" key="7">
    <source>
        <dbReference type="ARBA" id="ARBA00023002"/>
    </source>
</evidence>
<name>A0A3B4FV21_9CICH</name>
<evidence type="ECO:0000256" key="1">
    <source>
        <dbReference type="ARBA" id="ARBA00001974"/>
    </source>
</evidence>
<gene>
    <name evidence="11" type="primary">LOC102209965</name>
</gene>
<dbReference type="GO" id="GO:0005737">
    <property type="term" value="C:cytoplasm"/>
    <property type="evidence" value="ECO:0007669"/>
    <property type="project" value="UniProtKB-SubCell"/>
</dbReference>